<keyword evidence="2" id="KW-1185">Reference proteome</keyword>
<evidence type="ECO:0000313" key="2">
    <source>
        <dbReference type="Proteomes" id="UP000265618"/>
    </source>
</evidence>
<name>A0A9K3D4Q0_9EUKA</name>
<organism evidence="1 2">
    <name type="scientific">Kipferlia bialata</name>
    <dbReference type="NCBI Taxonomy" id="797122"/>
    <lineage>
        <taxon>Eukaryota</taxon>
        <taxon>Metamonada</taxon>
        <taxon>Carpediemonas-like organisms</taxon>
        <taxon>Kipferlia</taxon>
    </lineage>
</organism>
<proteinExistence type="predicted"/>
<protein>
    <submittedName>
        <fullName evidence="1">Uncharacterized protein</fullName>
    </submittedName>
</protein>
<gene>
    <name evidence="1" type="ORF">KIPB_010839</name>
</gene>
<comment type="caution">
    <text evidence="1">The sequence shown here is derived from an EMBL/GenBank/DDBJ whole genome shotgun (WGS) entry which is preliminary data.</text>
</comment>
<accession>A0A9K3D4Q0</accession>
<dbReference type="EMBL" id="BDIP01004181">
    <property type="protein sequence ID" value="GIQ88562.1"/>
    <property type="molecule type" value="Genomic_DNA"/>
</dbReference>
<feature type="non-terminal residue" evidence="1">
    <location>
        <position position="1"/>
    </location>
</feature>
<reference evidence="1 2" key="1">
    <citation type="journal article" date="2018" name="PLoS ONE">
        <title>The draft genome of Kipferlia bialata reveals reductive genome evolution in fornicate parasites.</title>
        <authorList>
            <person name="Tanifuji G."/>
            <person name="Takabayashi S."/>
            <person name="Kume K."/>
            <person name="Takagi M."/>
            <person name="Nakayama T."/>
            <person name="Kamikawa R."/>
            <person name="Inagaki Y."/>
            <person name="Hashimoto T."/>
        </authorList>
    </citation>
    <scope>NUCLEOTIDE SEQUENCE [LARGE SCALE GENOMIC DNA]</scope>
    <source>
        <strain evidence="1">NY0173</strain>
    </source>
</reference>
<dbReference type="Proteomes" id="UP000265618">
    <property type="component" value="Unassembled WGS sequence"/>
</dbReference>
<sequence>LSTLSRIESAPISKSGQPYMYKYIRQAESTSLKALVQQLEGL</sequence>
<evidence type="ECO:0000313" key="1">
    <source>
        <dbReference type="EMBL" id="GIQ88562.1"/>
    </source>
</evidence>
<dbReference type="AlphaFoldDB" id="A0A9K3D4Q0"/>